<protein>
    <recommendedName>
        <fullName evidence="2">EthD domain-containing protein</fullName>
    </recommendedName>
</protein>
<dbReference type="InterPro" id="IPR009799">
    <property type="entry name" value="EthD_dom"/>
</dbReference>
<dbReference type="Pfam" id="PF07110">
    <property type="entry name" value="EthD"/>
    <property type="match status" value="1"/>
</dbReference>
<sequence length="140" mass="16354">MNTEKFVRITMLFKKNPNISFEKFHEYWAHIHGPMCVDWMKKYGILRWAQNHINKTGMEFVAKTLPSWPLTTFDAIEDFYVRDLKDFTDAISDDFYQTTLLPDAGVFADAASIFLAVGEDYLVIDDGKLVGDHERDYHLH</sequence>
<dbReference type="AlphaFoldDB" id="A0AAN8RQT5"/>
<comment type="caution">
    <text evidence="3">The sequence shown here is derived from an EMBL/GenBank/DDBJ whole genome shotgun (WGS) entry which is preliminary data.</text>
</comment>
<dbReference type="GO" id="GO:0016491">
    <property type="term" value="F:oxidoreductase activity"/>
    <property type="evidence" value="ECO:0007669"/>
    <property type="project" value="InterPro"/>
</dbReference>
<dbReference type="EMBL" id="JAVHJM010000012">
    <property type="protein sequence ID" value="KAK6500988.1"/>
    <property type="molecule type" value="Genomic_DNA"/>
</dbReference>
<feature type="domain" description="EthD" evidence="2">
    <location>
        <begin position="17"/>
        <end position="110"/>
    </location>
</feature>
<accession>A0AAN8RQT5</accession>
<keyword evidence="4" id="KW-1185">Reference proteome</keyword>
<gene>
    <name evidence="3" type="ORF">TWF506_003746</name>
</gene>
<dbReference type="Proteomes" id="UP001307849">
    <property type="component" value="Unassembled WGS sequence"/>
</dbReference>
<evidence type="ECO:0000259" key="2">
    <source>
        <dbReference type="Pfam" id="PF07110"/>
    </source>
</evidence>
<reference evidence="3 4" key="1">
    <citation type="submission" date="2019-10" db="EMBL/GenBank/DDBJ databases">
        <authorList>
            <person name="Palmer J.M."/>
        </authorList>
    </citation>
    <scope>NUCLEOTIDE SEQUENCE [LARGE SCALE GENOMIC DNA]</scope>
    <source>
        <strain evidence="3 4">TWF506</strain>
    </source>
</reference>
<evidence type="ECO:0000256" key="1">
    <source>
        <dbReference type="ARBA" id="ARBA00005986"/>
    </source>
</evidence>
<dbReference type="Gene3D" id="3.30.70.100">
    <property type="match status" value="1"/>
</dbReference>
<name>A0AAN8RQT5_9PEZI</name>
<dbReference type="InterPro" id="IPR011008">
    <property type="entry name" value="Dimeric_a/b-barrel"/>
</dbReference>
<evidence type="ECO:0000313" key="3">
    <source>
        <dbReference type="EMBL" id="KAK6500988.1"/>
    </source>
</evidence>
<dbReference type="SUPFAM" id="SSF54909">
    <property type="entry name" value="Dimeric alpha+beta barrel"/>
    <property type="match status" value="1"/>
</dbReference>
<organism evidence="3 4">
    <name type="scientific">Arthrobotrys conoides</name>
    <dbReference type="NCBI Taxonomy" id="74498"/>
    <lineage>
        <taxon>Eukaryota</taxon>
        <taxon>Fungi</taxon>
        <taxon>Dikarya</taxon>
        <taxon>Ascomycota</taxon>
        <taxon>Pezizomycotina</taxon>
        <taxon>Orbiliomycetes</taxon>
        <taxon>Orbiliales</taxon>
        <taxon>Orbiliaceae</taxon>
        <taxon>Arthrobotrys</taxon>
    </lineage>
</organism>
<comment type="similarity">
    <text evidence="1">Belongs to the tpcK family.</text>
</comment>
<evidence type="ECO:0000313" key="4">
    <source>
        <dbReference type="Proteomes" id="UP001307849"/>
    </source>
</evidence>
<proteinExistence type="inferred from homology"/>